<evidence type="ECO:0000313" key="2">
    <source>
        <dbReference type="EMBL" id="OKL47924.1"/>
    </source>
</evidence>
<dbReference type="STRING" id="1921764.BSR28_05990"/>
<comment type="caution">
    <text evidence="2">The sequence shown here is derived from an EMBL/GenBank/DDBJ whole genome shotgun (WGS) entry which is preliminary data.</text>
</comment>
<organism evidence="2 3">
    <name type="scientific">Boudabousia liubingyangii</name>
    <dbReference type="NCBI Taxonomy" id="1921764"/>
    <lineage>
        <taxon>Bacteria</taxon>
        <taxon>Bacillati</taxon>
        <taxon>Actinomycetota</taxon>
        <taxon>Actinomycetes</taxon>
        <taxon>Actinomycetales</taxon>
        <taxon>Actinomycetaceae</taxon>
        <taxon>Boudabousia</taxon>
    </lineage>
</organism>
<dbReference type="PANTHER" id="PTHR46211:SF1">
    <property type="entry name" value="GLYCEROPHOSPHODIESTER PHOSPHODIESTERASE, CYTOPLASMIC"/>
    <property type="match status" value="1"/>
</dbReference>
<feature type="domain" description="GP-PDE" evidence="1">
    <location>
        <begin position="11"/>
        <end position="252"/>
    </location>
</feature>
<dbReference type="GO" id="GO:0008081">
    <property type="term" value="F:phosphoric diester hydrolase activity"/>
    <property type="evidence" value="ECO:0007669"/>
    <property type="project" value="InterPro"/>
</dbReference>
<dbReference type="PROSITE" id="PS51704">
    <property type="entry name" value="GP_PDE"/>
    <property type="match status" value="1"/>
</dbReference>
<dbReference type="Gene3D" id="3.20.20.190">
    <property type="entry name" value="Phosphatidylinositol (PI) phosphodiesterase"/>
    <property type="match status" value="1"/>
</dbReference>
<protein>
    <recommendedName>
        <fullName evidence="1">GP-PDE domain-containing protein</fullName>
    </recommendedName>
</protein>
<proteinExistence type="predicted"/>
<evidence type="ECO:0000259" key="1">
    <source>
        <dbReference type="PROSITE" id="PS51704"/>
    </source>
</evidence>
<dbReference type="Proteomes" id="UP000186785">
    <property type="component" value="Unassembled WGS sequence"/>
</dbReference>
<dbReference type="GO" id="GO:0006629">
    <property type="term" value="P:lipid metabolic process"/>
    <property type="evidence" value="ECO:0007669"/>
    <property type="project" value="InterPro"/>
</dbReference>
<name>A0A1Q5PLI6_9ACTO</name>
<dbReference type="SUPFAM" id="SSF51695">
    <property type="entry name" value="PLC-like phosphodiesterases"/>
    <property type="match status" value="1"/>
</dbReference>
<dbReference type="OrthoDB" id="9758957at2"/>
<dbReference type="PANTHER" id="PTHR46211">
    <property type="entry name" value="GLYCEROPHOSPHORYL DIESTER PHOSPHODIESTERASE"/>
    <property type="match status" value="1"/>
</dbReference>
<evidence type="ECO:0000313" key="3">
    <source>
        <dbReference type="Proteomes" id="UP000186785"/>
    </source>
</evidence>
<keyword evidence="3" id="KW-1185">Reference proteome</keyword>
<dbReference type="InterPro" id="IPR017946">
    <property type="entry name" value="PLC-like_Pdiesterase_TIM-brl"/>
</dbReference>
<reference evidence="2 3" key="1">
    <citation type="submission" date="2016-11" db="EMBL/GenBank/DDBJ databases">
        <title>Actinomyces gypaetusis sp. nov. isolated from the vulture Gypaetus barbatus in Qinghai Tibet Plateau China.</title>
        <authorList>
            <person name="Meng X."/>
        </authorList>
    </citation>
    <scope>NUCLEOTIDE SEQUENCE [LARGE SCALE GENOMIC DNA]</scope>
    <source>
        <strain evidence="2 3">VUL4_2</strain>
    </source>
</reference>
<dbReference type="AlphaFoldDB" id="A0A1Q5PLI6"/>
<gene>
    <name evidence="2" type="ORF">BSR29_05425</name>
</gene>
<dbReference type="Pfam" id="PF03009">
    <property type="entry name" value="GDPD"/>
    <property type="match status" value="1"/>
</dbReference>
<accession>A0A1Q5PLI6</accession>
<dbReference type="RefSeq" id="WP_073709284.1">
    <property type="nucleotide sequence ID" value="NZ_MQSV01000003.1"/>
</dbReference>
<dbReference type="InterPro" id="IPR030395">
    <property type="entry name" value="GP_PDE_dom"/>
</dbReference>
<dbReference type="EMBL" id="MQSV01000003">
    <property type="protein sequence ID" value="OKL47924.1"/>
    <property type="molecule type" value="Genomic_DNA"/>
</dbReference>
<sequence>MVQVNATRTADQFWAHRGIPSRFPENTLPSFQAAAEGGAKWIETDVDICHDGTLLICHDATLDRTTNASGPCADLRRDDLSQVDAGAWFGPQFKNTPLPVLSEVVDLCLEHGLNLNLELKPTPNGAQAARHLVESAVKELTRFDDPNRVVISSFNPLLLATAQEVAPQFPRGALFEHLALELGWKTICEMVGATAIHPEAAHLTAELVAQFRNEGLEVRPWTVNGSAQANQLFNWGVTAIFTDRADWFIENL</sequence>